<gene>
    <name evidence="3" type="ORF">ACFO5Q_01835</name>
</gene>
<dbReference type="Proteomes" id="UP001595776">
    <property type="component" value="Unassembled WGS sequence"/>
</dbReference>
<feature type="region of interest" description="Disordered" evidence="1">
    <location>
        <begin position="216"/>
        <end position="242"/>
    </location>
</feature>
<feature type="transmembrane region" description="Helical" evidence="2">
    <location>
        <begin position="44"/>
        <end position="63"/>
    </location>
</feature>
<dbReference type="RefSeq" id="WP_068147997.1">
    <property type="nucleotide sequence ID" value="NZ_JBHSCR010000001.1"/>
</dbReference>
<evidence type="ECO:0000313" key="4">
    <source>
        <dbReference type="Proteomes" id="UP001595776"/>
    </source>
</evidence>
<dbReference type="EMBL" id="JBHSCR010000001">
    <property type="protein sequence ID" value="MFC4346585.1"/>
    <property type="molecule type" value="Genomic_DNA"/>
</dbReference>
<sequence>MTKATRDHYTSPGLAREEAMAALSPVVMGPSNPFWDKFIHTMRIALPILAIVLGGITLLWPILNETEVSFTLSKDEVAKSDGVIRMTNLSYAGTDGLDRLFRVEAASGLQENPSAPRVRLTDIRAEMELDPGLPATVEARTGIYRMKEGTLSLVGGVHVNTSNGYRLDMAGAEVDLKGHKATGQGSITGVSDLGTLEAGRMEILVDEREGLFDGGVKLSITPKRPKGDRTKETPAANSEAKS</sequence>
<keyword evidence="4" id="KW-1185">Reference proteome</keyword>
<evidence type="ECO:0000256" key="2">
    <source>
        <dbReference type="SAM" id="Phobius"/>
    </source>
</evidence>
<name>A0ABV8U798_9PROT</name>
<proteinExistence type="predicted"/>
<keyword evidence="2" id="KW-0472">Membrane</keyword>
<organism evidence="3 4">
    <name type="scientific">Kordiimonas lipolytica</name>
    <dbReference type="NCBI Taxonomy" id="1662421"/>
    <lineage>
        <taxon>Bacteria</taxon>
        <taxon>Pseudomonadati</taxon>
        <taxon>Pseudomonadota</taxon>
        <taxon>Alphaproteobacteria</taxon>
        <taxon>Kordiimonadales</taxon>
        <taxon>Kordiimonadaceae</taxon>
        <taxon>Kordiimonas</taxon>
    </lineage>
</organism>
<evidence type="ECO:0008006" key="5">
    <source>
        <dbReference type="Google" id="ProtNLM"/>
    </source>
</evidence>
<accession>A0ABV8U798</accession>
<protein>
    <recommendedName>
        <fullName evidence="5">Lipopolysaccharide export system protein LptC</fullName>
    </recommendedName>
</protein>
<evidence type="ECO:0000256" key="1">
    <source>
        <dbReference type="SAM" id="MobiDB-lite"/>
    </source>
</evidence>
<comment type="caution">
    <text evidence="3">The sequence shown here is derived from an EMBL/GenBank/DDBJ whole genome shotgun (WGS) entry which is preliminary data.</text>
</comment>
<reference evidence="4" key="1">
    <citation type="journal article" date="2019" name="Int. J. Syst. Evol. Microbiol.">
        <title>The Global Catalogue of Microorganisms (GCM) 10K type strain sequencing project: providing services to taxonomists for standard genome sequencing and annotation.</title>
        <authorList>
            <consortium name="The Broad Institute Genomics Platform"/>
            <consortium name="The Broad Institute Genome Sequencing Center for Infectious Disease"/>
            <person name="Wu L."/>
            <person name="Ma J."/>
        </authorList>
    </citation>
    <scope>NUCLEOTIDE SEQUENCE [LARGE SCALE GENOMIC DNA]</scope>
    <source>
        <strain evidence="4">CGMCC 1.15304</strain>
    </source>
</reference>
<evidence type="ECO:0000313" key="3">
    <source>
        <dbReference type="EMBL" id="MFC4346585.1"/>
    </source>
</evidence>
<keyword evidence="2" id="KW-1133">Transmembrane helix</keyword>
<keyword evidence="2" id="KW-0812">Transmembrane</keyword>